<dbReference type="PRINTS" id="PR00364">
    <property type="entry name" value="DISEASERSIST"/>
</dbReference>
<evidence type="ECO:0000256" key="1">
    <source>
        <dbReference type="SAM" id="MobiDB-lite"/>
    </source>
</evidence>
<comment type="caution">
    <text evidence="3">The sequence shown here is derived from an EMBL/GenBank/DDBJ whole genome shotgun (WGS) entry which is preliminary data.</text>
</comment>
<dbReference type="PATRIC" id="fig|2064.6.peg.3214"/>
<dbReference type="SUPFAM" id="SSF52540">
    <property type="entry name" value="P-loop containing nucleoside triphosphate hydrolases"/>
    <property type="match status" value="1"/>
</dbReference>
<dbReference type="Proteomes" id="UP000032066">
    <property type="component" value="Unassembled WGS sequence"/>
</dbReference>
<feature type="compositionally biased region" description="Basic and acidic residues" evidence="1">
    <location>
        <begin position="641"/>
        <end position="660"/>
    </location>
</feature>
<organism evidence="3 4">
    <name type="scientific">Kitasatospora griseola</name>
    <name type="common">Streptomyces griseolosporeus</name>
    <dbReference type="NCBI Taxonomy" id="2064"/>
    <lineage>
        <taxon>Bacteria</taxon>
        <taxon>Bacillati</taxon>
        <taxon>Actinomycetota</taxon>
        <taxon>Actinomycetes</taxon>
        <taxon>Kitasatosporales</taxon>
        <taxon>Streptomycetaceae</taxon>
        <taxon>Kitasatospora</taxon>
    </lineage>
</organism>
<dbReference type="STRING" id="2064.TR51_14960"/>
<dbReference type="AlphaFoldDB" id="A0A0D0Q0F5"/>
<proteinExistence type="predicted"/>
<dbReference type="InterPro" id="IPR027417">
    <property type="entry name" value="P-loop_NTPase"/>
</dbReference>
<accession>A0A0D0Q0F5</accession>
<sequence length="679" mass="72716">MPPERAHFVDRTEEQRRIAELRGPADAGAGTPRVVAISGLGGIGKTALCLRVGHRLADRHPDGAHYVDLDEYRRDGAVDPAAVLADLLSGLGVERAWLGPDFRALARQYWARTRGGRRLLVVDNARTGAEVQPLLPASAASLVLVTSHGPLYDLGDTAPLELTLAPLSTDRTAELLRLLFGEQRWAAADPAAVRTLATACAGLPKAAEVAGELARRLPHRSLAALAERLTAELHQQGSRSVEAVWDAAYAELGDTAAQLYRVLPECPGPFATEYTAAALLGHGLSAAEDALAELVTAGLLDYRADGYRQHALVRGHAGRRARQADPDGAGRAEARRRVLHWLRRQTARADLLMAGRRLTVEPEVPPLPDVPDADLGTAKSQALHWMEANRQALYGAVALAHDSGRDQDAVALAESLWTHFLDHPRHADAIDAFRAAVAAADRTESVPARIRTRCLLARPLWETARFEEAAAALDRAGALAALLGGGFDDRRLAASAVDFRGQLALAEGQWAAEHHGADTAREHFAAARADFDTARAIHLAIDNAYGAALQTYQSAKVAAAADDPTGAAELFAQAYRAFDGMTGRRRMTARARSGLGQALLRAGRFPDAEPHLTAALADAEARRSTFDEARIRTDLATLADRTGHPDEAARHRAKAAELRAAHGGVPDESAPEEPRPEKC</sequence>
<feature type="region of interest" description="Disordered" evidence="1">
    <location>
        <begin position="639"/>
        <end position="679"/>
    </location>
</feature>
<feature type="domain" description="AAA+ ATPase" evidence="2">
    <location>
        <begin position="31"/>
        <end position="179"/>
    </location>
</feature>
<dbReference type="EMBL" id="JXZB01000002">
    <property type="protein sequence ID" value="KIQ66032.1"/>
    <property type="molecule type" value="Genomic_DNA"/>
</dbReference>
<protein>
    <recommendedName>
        <fullName evidence="2">AAA+ ATPase domain-containing protein</fullName>
    </recommendedName>
</protein>
<dbReference type="PANTHER" id="PTHR47691:SF3">
    <property type="entry name" value="HTH-TYPE TRANSCRIPTIONAL REGULATOR RV0890C-RELATED"/>
    <property type="match status" value="1"/>
</dbReference>
<name>A0A0D0Q0F5_KITGR</name>
<keyword evidence="4" id="KW-1185">Reference proteome</keyword>
<evidence type="ECO:0000313" key="3">
    <source>
        <dbReference type="EMBL" id="KIQ66032.1"/>
    </source>
</evidence>
<dbReference type="Gene3D" id="1.25.40.10">
    <property type="entry name" value="Tetratricopeptide repeat domain"/>
    <property type="match status" value="1"/>
</dbReference>
<reference evidence="3 4" key="1">
    <citation type="submission" date="2015-02" db="EMBL/GenBank/DDBJ databases">
        <title>Draft genome sequence of Kitasatospora griseola MF730-N6, a bafilomycin, terpentecin and satosporin producer.</title>
        <authorList>
            <person name="Arens J.C."/>
            <person name="Haltli B."/>
            <person name="Kerr R.G."/>
        </authorList>
    </citation>
    <scope>NUCLEOTIDE SEQUENCE [LARGE SCALE GENOMIC DNA]</scope>
    <source>
        <strain evidence="3 4">MF730-N6</strain>
    </source>
</reference>
<gene>
    <name evidence="3" type="ORF">TR51_14960</name>
</gene>
<evidence type="ECO:0000313" key="4">
    <source>
        <dbReference type="Proteomes" id="UP000032066"/>
    </source>
</evidence>
<dbReference type="InterPro" id="IPR011990">
    <property type="entry name" value="TPR-like_helical_dom_sf"/>
</dbReference>
<dbReference type="PANTHER" id="PTHR47691">
    <property type="entry name" value="REGULATOR-RELATED"/>
    <property type="match status" value="1"/>
</dbReference>
<dbReference type="SUPFAM" id="SSF48452">
    <property type="entry name" value="TPR-like"/>
    <property type="match status" value="1"/>
</dbReference>
<dbReference type="Gene3D" id="3.40.50.300">
    <property type="entry name" value="P-loop containing nucleotide triphosphate hydrolases"/>
    <property type="match status" value="1"/>
</dbReference>
<dbReference type="InterPro" id="IPR003593">
    <property type="entry name" value="AAA+_ATPase"/>
</dbReference>
<evidence type="ECO:0000259" key="2">
    <source>
        <dbReference type="SMART" id="SM00382"/>
    </source>
</evidence>
<dbReference type="SMART" id="SM00382">
    <property type="entry name" value="AAA"/>
    <property type="match status" value="1"/>
</dbReference>